<keyword evidence="2" id="KW-1133">Transmembrane helix</keyword>
<feature type="transmembrane region" description="Helical" evidence="2">
    <location>
        <begin position="81"/>
        <end position="105"/>
    </location>
</feature>
<keyword evidence="2" id="KW-0472">Membrane</keyword>
<dbReference type="Proteomes" id="UP001212498">
    <property type="component" value="Unassembled WGS sequence"/>
</dbReference>
<reference evidence="3 4" key="1">
    <citation type="submission" date="2022-11" db="EMBL/GenBank/DDBJ databases">
        <title>Nonomuraea corallina sp. nov., a new species of the genus Nonomuraea isolated from sea side sediment in Thai sea.</title>
        <authorList>
            <person name="Ngamcharungchit C."/>
            <person name="Matsumoto A."/>
            <person name="Suriyachadkun C."/>
            <person name="Panbangred W."/>
            <person name="Inahashi Y."/>
            <person name="Intra B."/>
        </authorList>
    </citation>
    <scope>NUCLEOTIDE SEQUENCE [LARGE SCALE GENOMIC DNA]</scope>
    <source>
        <strain evidence="3 4">DSM 43553</strain>
    </source>
</reference>
<evidence type="ECO:0000256" key="2">
    <source>
        <dbReference type="SAM" id="Phobius"/>
    </source>
</evidence>
<sequence length="250" mass="25616">MTGVTEELPATEADADVEGPRPRGGVAGRPAGGLPAGSRAYPLVALAAIVSGVAGIGFAQLDSDLNPLHVTVSEYAVADRGGVTEVAMAVVALGSLALLAGLRSVGAPVRGMPERLLLVWSGALLVAAAVPTTPFGADPTFAAQVHRYVSIAAFVSLPAAGALLVPRLARDPVWRPVARVVEWLALAGGLGVLAITYVALPGERVMIGLVERALLGAEVALLAVLAAWLVRVVWVSTTVKITTYHRFIAS</sequence>
<dbReference type="RefSeq" id="WP_271276683.1">
    <property type="nucleotide sequence ID" value="NZ_BAABFD010000006.1"/>
</dbReference>
<evidence type="ECO:0000313" key="3">
    <source>
        <dbReference type="EMBL" id="MDA0642020.1"/>
    </source>
</evidence>
<dbReference type="Pfam" id="PF06197">
    <property type="entry name" value="DUF998"/>
    <property type="match status" value="1"/>
</dbReference>
<keyword evidence="4" id="KW-1185">Reference proteome</keyword>
<feature type="transmembrane region" description="Helical" evidence="2">
    <location>
        <begin position="180"/>
        <end position="200"/>
    </location>
</feature>
<name>A0ABT4SYS5_9ACTN</name>
<feature type="region of interest" description="Disordered" evidence="1">
    <location>
        <begin position="1"/>
        <end position="31"/>
    </location>
</feature>
<dbReference type="InterPro" id="IPR009339">
    <property type="entry name" value="DUF998"/>
</dbReference>
<feature type="transmembrane region" description="Helical" evidence="2">
    <location>
        <begin position="148"/>
        <end position="168"/>
    </location>
</feature>
<evidence type="ECO:0000256" key="1">
    <source>
        <dbReference type="SAM" id="MobiDB-lite"/>
    </source>
</evidence>
<feature type="transmembrane region" description="Helical" evidence="2">
    <location>
        <begin position="212"/>
        <end position="234"/>
    </location>
</feature>
<keyword evidence="2" id="KW-0812">Transmembrane</keyword>
<protein>
    <submittedName>
        <fullName evidence="3">DUF998 domain-containing protein</fullName>
    </submittedName>
</protein>
<gene>
    <name evidence="3" type="ORF">OUY24_15420</name>
</gene>
<evidence type="ECO:0000313" key="4">
    <source>
        <dbReference type="Proteomes" id="UP001212498"/>
    </source>
</evidence>
<dbReference type="EMBL" id="JAPNUD010000033">
    <property type="protein sequence ID" value="MDA0642020.1"/>
    <property type="molecule type" value="Genomic_DNA"/>
</dbReference>
<proteinExistence type="predicted"/>
<organism evidence="3 4">
    <name type="scientific">Nonomuraea ferruginea</name>
    <dbReference type="NCBI Taxonomy" id="46174"/>
    <lineage>
        <taxon>Bacteria</taxon>
        <taxon>Bacillati</taxon>
        <taxon>Actinomycetota</taxon>
        <taxon>Actinomycetes</taxon>
        <taxon>Streptosporangiales</taxon>
        <taxon>Streptosporangiaceae</taxon>
        <taxon>Nonomuraea</taxon>
    </lineage>
</organism>
<accession>A0ABT4SYS5</accession>
<comment type="caution">
    <text evidence="3">The sequence shown here is derived from an EMBL/GenBank/DDBJ whole genome shotgun (WGS) entry which is preliminary data.</text>
</comment>
<feature type="transmembrane region" description="Helical" evidence="2">
    <location>
        <begin position="40"/>
        <end position="61"/>
    </location>
</feature>
<feature type="transmembrane region" description="Helical" evidence="2">
    <location>
        <begin position="117"/>
        <end position="136"/>
    </location>
</feature>